<dbReference type="EMBL" id="VZPE01000004">
    <property type="protein sequence ID" value="KAB0571244.1"/>
    <property type="molecule type" value="Genomic_DNA"/>
</dbReference>
<organism evidence="1">
    <name type="scientific">Brucella pituitosa</name>
    <dbReference type="NCBI Taxonomy" id="571256"/>
    <lineage>
        <taxon>Bacteria</taxon>
        <taxon>Pseudomonadati</taxon>
        <taxon>Pseudomonadota</taxon>
        <taxon>Alphaproteobacteria</taxon>
        <taxon>Hyphomicrobiales</taxon>
        <taxon>Brucellaceae</taxon>
        <taxon>Brucella/Ochrobactrum group</taxon>
        <taxon>Brucella</taxon>
    </lineage>
</organism>
<accession>A0A643EZS7</accession>
<sequence length="314" mass="35449">MSETTNSTIHHGVSFDIAAAAALGSQANAVEITTIKSTGDQKGLPKEVPVVLTKGDEPGVRSVAGLLEEFRLHPERKTGIAQVQTLETLIDLTNRHKTDHSAVFVNLDWRKPSMTTVIDYHQNENGGIADFCRHRIHYDFPLSEEWKLWVATNDTFMEQEKFAYFLEDRIPDLASPSEIERVNFERDFSSTVTTPSQLIELSRKMQVNVESKVKVNHALQSGERQLQWEEVHVGADGKAITIPGMFILSIPAFFMGDTIRIPVRLRYRVSGGTVYWSYAIYRPDQVITEHLLHSVADVKRETELPSYTGKPEIN</sequence>
<proteinExistence type="predicted"/>
<dbReference type="Pfam" id="PF10065">
    <property type="entry name" value="DUF2303"/>
    <property type="match status" value="1"/>
</dbReference>
<dbReference type="RefSeq" id="WP_128094332.1">
    <property type="nucleotide sequence ID" value="NZ_JBHEEN010000004.1"/>
</dbReference>
<comment type="caution">
    <text evidence="1">The sequence shown here is derived from an EMBL/GenBank/DDBJ whole genome shotgun (WGS) entry which is preliminary data.</text>
</comment>
<gene>
    <name evidence="1" type="ORF">F7Q93_10995</name>
</gene>
<dbReference type="AlphaFoldDB" id="A0A643EZS7"/>
<reference evidence="1" key="1">
    <citation type="submission" date="2019-09" db="EMBL/GenBank/DDBJ databases">
        <title>Draft genome sequences of 48 bacterial type strains from the CCUG.</title>
        <authorList>
            <person name="Tunovic T."/>
            <person name="Pineiro-Iglesias B."/>
            <person name="Unosson C."/>
            <person name="Inganas E."/>
            <person name="Ohlen M."/>
            <person name="Cardew S."/>
            <person name="Jensie-Markopoulos S."/>
            <person name="Salva-Serra F."/>
            <person name="Jaen-Luchoro D."/>
            <person name="Karlsson R."/>
            <person name="Svensson-Stadler L."/>
            <person name="Chun J."/>
            <person name="Moore E."/>
        </authorList>
    </citation>
    <scope>NUCLEOTIDE SEQUENCE</scope>
    <source>
        <strain evidence="1">CCUG 50899</strain>
    </source>
</reference>
<name>A0A643EZS7_9HYPH</name>
<dbReference type="InterPro" id="IPR019276">
    <property type="entry name" value="DUF2303"/>
</dbReference>
<protein>
    <submittedName>
        <fullName evidence="1">DUF2303 family protein</fullName>
    </submittedName>
</protein>
<evidence type="ECO:0000313" key="1">
    <source>
        <dbReference type="EMBL" id="KAB0571244.1"/>
    </source>
</evidence>